<sequence length="66" mass="7493">MTPTPFWQLFHAPRDTVALIEDGGATLTYGELAQQVGQVQAHLPRAHCYFAFARTARRRLPVISRR</sequence>
<evidence type="ECO:0000313" key="2">
    <source>
        <dbReference type="Proteomes" id="UP000009340"/>
    </source>
</evidence>
<comment type="caution">
    <text evidence="1">The sequence shown here is derived from an EMBL/GenBank/DDBJ whole genome shotgun (WGS) entry which is preliminary data.</text>
</comment>
<name>K7ZYN5_9ENTR</name>
<dbReference type="RefSeq" id="WP_007668363.1">
    <property type="nucleotide sequence ID" value="NZ_CAKW01000047.1"/>
</dbReference>
<evidence type="ECO:0000313" key="1">
    <source>
        <dbReference type="EMBL" id="CCJ71738.1"/>
    </source>
</evidence>
<accession>K7ZYN5</accession>
<protein>
    <submittedName>
        <fullName evidence="1">Uncharacterized protein</fullName>
    </submittedName>
</protein>
<dbReference type="Proteomes" id="UP000009340">
    <property type="component" value="Unassembled WGS sequence"/>
</dbReference>
<reference evidence="1" key="1">
    <citation type="submission" date="2012-07" db="EMBL/GenBank/DDBJ databases">
        <authorList>
            <person name="Cummings C."/>
        </authorList>
    </citation>
    <scope>NUCLEOTIDE SEQUENCE</scope>
    <source>
        <strain evidence="1">1330</strain>
    </source>
</reference>
<dbReference type="eggNOG" id="COG0318">
    <property type="taxonomic scope" value="Bacteria"/>
</dbReference>
<dbReference type="AlphaFoldDB" id="K7ZYN5"/>
<proteinExistence type="predicted"/>
<dbReference type="EMBL" id="CAKW01000047">
    <property type="protein sequence ID" value="CCJ71738.1"/>
    <property type="molecule type" value="Genomic_DNA"/>
</dbReference>
<gene>
    <name evidence="1" type="ORF">BN137_1083</name>
</gene>
<organism evidence="1 2">
    <name type="scientific">Cronobacter condimenti 1330</name>
    <dbReference type="NCBI Taxonomy" id="1073999"/>
    <lineage>
        <taxon>Bacteria</taxon>
        <taxon>Pseudomonadati</taxon>
        <taxon>Pseudomonadota</taxon>
        <taxon>Gammaproteobacteria</taxon>
        <taxon>Enterobacterales</taxon>
        <taxon>Enterobacteriaceae</taxon>
        <taxon>Cronobacter</taxon>
    </lineage>
</organism>